<dbReference type="InterPro" id="IPR016186">
    <property type="entry name" value="C-type_lectin-like/link_sf"/>
</dbReference>
<dbReference type="Pfam" id="PF00059">
    <property type="entry name" value="Lectin_C"/>
    <property type="match status" value="1"/>
</dbReference>
<dbReference type="InterPro" id="IPR001304">
    <property type="entry name" value="C-type_lectin-like"/>
</dbReference>
<dbReference type="AlphaFoldDB" id="A0A8V5FPT3"/>
<dbReference type="PANTHER" id="PTHR22803">
    <property type="entry name" value="MANNOSE, PHOSPHOLIPASE, LECTIN RECEPTOR RELATED"/>
    <property type="match status" value="1"/>
</dbReference>
<reference evidence="1" key="2">
    <citation type="submission" date="2025-08" db="UniProtKB">
        <authorList>
            <consortium name="Ensembl"/>
        </authorList>
    </citation>
    <scope>IDENTIFICATION</scope>
</reference>
<sequence>MRAGSRLPPRLLGCLLLGEDGAPCPKNWRPFRGYCYGFFQELLTWAEAEEECERYGSMGHLASIHSEGASNVLAAYLENQGHATGSVWIGLHDEEHTHGPPCAPSPGSGSGRIAQL</sequence>
<dbReference type="InterPro" id="IPR050111">
    <property type="entry name" value="C-type_lectin/snaclec_domain"/>
</dbReference>
<dbReference type="InterPro" id="IPR016187">
    <property type="entry name" value="CTDL_fold"/>
</dbReference>
<accession>A0A8V5FPT3</accession>
<reference evidence="1" key="3">
    <citation type="submission" date="2025-09" db="UniProtKB">
        <authorList>
            <consortium name="Ensembl"/>
        </authorList>
    </citation>
    <scope>IDENTIFICATION</scope>
</reference>
<dbReference type="Ensembl" id="ENSMUNT00000035544.1">
    <property type="protein sequence ID" value="ENSMUNP00000023529.1"/>
    <property type="gene ID" value="ENSMUNG00000019692.1"/>
</dbReference>
<proteinExistence type="predicted"/>
<organism evidence="1 2">
    <name type="scientific">Melopsittacus undulatus</name>
    <name type="common">Budgerigar</name>
    <name type="synonym">Psittacus undulatus</name>
    <dbReference type="NCBI Taxonomy" id="13146"/>
    <lineage>
        <taxon>Eukaryota</taxon>
        <taxon>Metazoa</taxon>
        <taxon>Chordata</taxon>
        <taxon>Craniata</taxon>
        <taxon>Vertebrata</taxon>
        <taxon>Euteleostomi</taxon>
        <taxon>Archelosauria</taxon>
        <taxon>Archosauria</taxon>
        <taxon>Dinosauria</taxon>
        <taxon>Saurischia</taxon>
        <taxon>Theropoda</taxon>
        <taxon>Coelurosauria</taxon>
        <taxon>Aves</taxon>
        <taxon>Neognathae</taxon>
        <taxon>Neoaves</taxon>
        <taxon>Telluraves</taxon>
        <taxon>Australaves</taxon>
        <taxon>Psittaciformes</taxon>
        <taxon>Psittaculidae</taxon>
        <taxon>Melopsittacus</taxon>
    </lineage>
</organism>
<reference evidence="1" key="1">
    <citation type="submission" date="2020-03" db="EMBL/GenBank/DDBJ databases">
        <title>Melopsittacus undulatus (budgerigar) genome, bMelUnd1, maternal haplotype with Z.</title>
        <authorList>
            <person name="Gedman G."/>
            <person name="Mountcastle J."/>
            <person name="Haase B."/>
            <person name="Formenti G."/>
            <person name="Wright T."/>
            <person name="Apodaca J."/>
            <person name="Pelan S."/>
            <person name="Chow W."/>
            <person name="Rhie A."/>
            <person name="Howe K."/>
            <person name="Fedrigo O."/>
            <person name="Jarvis E.D."/>
        </authorList>
    </citation>
    <scope>NUCLEOTIDE SEQUENCE [LARGE SCALE GENOMIC DNA]</scope>
</reference>
<evidence type="ECO:0000313" key="1">
    <source>
        <dbReference type="Ensembl" id="ENSMUNP00000023529.1"/>
    </source>
</evidence>
<dbReference type="Proteomes" id="UP000694405">
    <property type="component" value="Chromosome 5"/>
</dbReference>
<name>A0A8V5FPT3_MELUD</name>
<dbReference type="SUPFAM" id="SSF56436">
    <property type="entry name" value="C-type lectin-like"/>
    <property type="match status" value="1"/>
</dbReference>
<evidence type="ECO:0000313" key="2">
    <source>
        <dbReference type="Proteomes" id="UP000694405"/>
    </source>
</evidence>
<dbReference type="PROSITE" id="PS50041">
    <property type="entry name" value="C_TYPE_LECTIN_2"/>
    <property type="match status" value="1"/>
</dbReference>
<dbReference type="Gene3D" id="3.10.100.10">
    <property type="entry name" value="Mannose-Binding Protein A, subunit A"/>
    <property type="match status" value="1"/>
</dbReference>
<keyword evidence="2" id="KW-1185">Reference proteome</keyword>
<protein>
    <submittedName>
        <fullName evidence="1">Uncharacterized protein</fullName>
    </submittedName>
</protein>